<dbReference type="Proteomes" id="UP001148737">
    <property type="component" value="Unassembled WGS sequence"/>
</dbReference>
<keyword evidence="2" id="KW-1185">Reference proteome</keyword>
<sequence>MPLELKHVDFGDGDELALLSALGHVGSEFNKAVHPTRTYEEELAGSKERWPALYGYEAWHTLKVVDTATGKAVATSRWVLPPTLRTHLPALTGVPEGMELPPRKPPTTLDREFLGRLGDALDPIQKKCIGDEISLLYLDSMVTLPEYRRQGAASLMLKWAADFADEHGILSTMDVCGDVTSICGKFGWEDKGTAEVVSGAGTVLKFTVLVREPKKSSSEEA</sequence>
<accession>A0ACC1QHS6</accession>
<reference evidence="1" key="1">
    <citation type="submission" date="2022-07" db="EMBL/GenBank/DDBJ databases">
        <title>Genome Sequence of Lecanicillium saksenae.</title>
        <authorList>
            <person name="Buettner E."/>
        </authorList>
    </citation>
    <scope>NUCLEOTIDE SEQUENCE</scope>
    <source>
        <strain evidence="1">VT-O1</strain>
    </source>
</reference>
<evidence type="ECO:0000313" key="1">
    <source>
        <dbReference type="EMBL" id="KAJ3474163.1"/>
    </source>
</evidence>
<comment type="caution">
    <text evidence="1">The sequence shown here is derived from an EMBL/GenBank/DDBJ whole genome shotgun (WGS) entry which is preliminary data.</text>
</comment>
<dbReference type="EMBL" id="JANAKD010002256">
    <property type="protein sequence ID" value="KAJ3474163.1"/>
    <property type="molecule type" value="Genomic_DNA"/>
</dbReference>
<protein>
    <submittedName>
        <fullName evidence="1">Uncharacterized protein</fullName>
    </submittedName>
</protein>
<evidence type="ECO:0000313" key="2">
    <source>
        <dbReference type="Proteomes" id="UP001148737"/>
    </source>
</evidence>
<name>A0ACC1QHS6_9HYPO</name>
<gene>
    <name evidence="1" type="ORF">NLG97_g9963</name>
</gene>
<proteinExistence type="predicted"/>
<organism evidence="1 2">
    <name type="scientific">Lecanicillium saksenae</name>
    <dbReference type="NCBI Taxonomy" id="468837"/>
    <lineage>
        <taxon>Eukaryota</taxon>
        <taxon>Fungi</taxon>
        <taxon>Dikarya</taxon>
        <taxon>Ascomycota</taxon>
        <taxon>Pezizomycotina</taxon>
        <taxon>Sordariomycetes</taxon>
        <taxon>Hypocreomycetidae</taxon>
        <taxon>Hypocreales</taxon>
        <taxon>Cordycipitaceae</taxon>
        <taxon>Lecanicillium</taxon>
    </lineage>
</organism>